<evidence type="ECO:0000256" key="1">
    <source>
        <dbReference type="ARBA" id="ARBA00022763"/>
    </source>
</evidence>
<accession>D1CEA3</accession>
<dbReference type="GO" id="GO:0008168">
    <property type="term" value="F:methyltransferase activity"/>
    <property type="evidence" value="ECO:0007669"/>
    <property type="project" value="UniProtKB-KW"/>
</dbReference>
<dbReference type="RefSeq" id="WP_012874294.1">
    <property type="nucleotide sequence ID" value="NC_013525.1"/>
</dbReference>
<dbReference type="STRING" id="525904.Tter_0337"/>
<evidence type="ECO:0000313" key="4">
    <source>
        <dbReference type="Proteomes" id="UP000000323"/>
    </source>
</evidence>
<dbReference type="GO" id="GO:0032259">
    <property type="term" value="P:methylation"/>
    <property type="evidence" value="ECO:0007669"/>
    <property type="project" value="UniProtKB-KW"/>
</dbReference>
<dbReference type="NCBIfam" id="TIGR00589">
    <property type="entry name" value="ogt"/>
    <property type="match status" value="1"/>
</dbReference>
<dbReference type="OrthoDB" id="9802228at2"/>
<keyword evidence="1" id="KW-0227">DNA damage</keyword>
<organism evidence="3 4">
    <name type="scientific">Thermobaculum terrenum (strain ATCC BAA-798 / CCMEE 7001 / YNP1)</name>
    <dbReference type="NCBI Taxonomy" id="525904"/>
    <lineage>
        <taxon>Bacteria</taxon>
        <taxon>Bacillati</taxon>
        <taxon>Chloroflexota</taxon>
        <taxon>Chloroflexia</taxon>
        <taxon>Candidatus Thermobaculales</taxon>
        <taxon>Candidatus Thermobaculaceae</taxon>
        <taxon>Thermobaculum</taxon>
    </lineage>
</organism>
<dbReference type="KEGG" id="ttr:Tter_0337"/>
<keyword evidence="3" id="KW-0489">Methyltransferase</keyword>
<reference evidence="4" key="1">
    <citation type="journal article" date="2010" name="Stand. Genomic Sci.">
        <title>Complete genome sequence of 'Thermobaculum terrenum' type strain (YNP1).</title>
        <authorList>
            <person name="Kiss H."/>
            <person name="Cleland D."/>
            <person name="Lapidus A."/>
            <person name="Lucas S."/>
            <person name="Glavina Del Rio T."/>
            <person name="Nolan M."/>
            <person name="Tice H."/>
            <person name="Han C."/>
            <person name="Goodwin L."/>
            <person name="Pitluck S."/>
            <person name="Liolios K."/>
            <person name="Ivanova N."/>
            <person name="Mavromatis K."/>
            <person name="Ovchinnikova G."/>
            <person name="Pati A."/>
            <person name="Chen A."/>
            <person name="Palaniappan K."/>
            <person name="Land M."/>
            <person name="Hauser L."/>
            <person name="Chang Y."/>
            <person name="Jeffries C."/>
            <person name="Lu M."/>
            <person name="Brettin T."/>
            <person name="Detter J."/>
            <person name="Goker M."/>
            <person name="Tindall B."/>
            <person name="Beck B."/>
            <person name="McDermott T."/>
            <person name="Woyke T."/>
            <person name="Bristow J."/>
            <person name="Eisen J."/>
            <person name="Markowitz V."/>
            <person name="Hugenholtz P."/>
            <person name="Kyrpides N."/>
            <person name="Klenk H."/>
            <person name="Cheng J."/>
        </authorList>
    </citation>
    <scope>NUCLEOTIDE SEQUENCE [LARGE SCALE GENOMIC DNA]</scope>
    <source>
        <strain evidence="4">ATCC BAA-798 / YNP1</strain>
    </source>
</reference>
<dbReference type="InterPro" id="IPR014048">
    <property type="entry name" value="MethylDNA_cys_MeTrfase_DNA-bd"/>
</dbReference>
<dbReference type="InterPro" id="IPR036388">
    <property type="entry name" value="WH-like_DNA-bd_sf"/>
</dbReference>
<evidence type="ECO:0000313" key="3">
    <source>
        <dbReference type="EMBL" id="ACZ41259.1"/>
    </source>
</evidence>
<dbReference type="CDD" id="cd06445">
    <property type="entry name" value="ATase"/>
    <property type="match status" value="1"/>
</dbReference>
<dbReference type="PANTHER" id="PTHR42942:SF1">
    <property type="entry name" value="ALKYLTRANSFERASE-LIKE PROTEIN 1"/>
    <property type="match status" value="1"/>
</dbReference>
<evidence type="ECO:0000259" key="2">
    <source>
        <dbReference type="Pfam" id="PF01035"/>
    </source>
</evidence>
<gene>
    <name evidence="3" type="ordered locus">Tter_0337</name>
</gene>
<dbReference type="eggNOG" id="COG3695">
    <property type="taxonomic scope" value="Bacteria"/>
</dbReference>
<dbReference type="Proteomes" id="UP000000323">
    <property type="component" value="Chromosome 1"/>
</dbReference>
<name>D1CEA3_THET1</name>
<feature type="domain" description="Methylated-DNA-[protein]-cysteine S-methyltransferase DNA binding" evidence="2">
    <location>
        <begin position="10"/>
        <end position="91"/>
    </location>
</feature>
<proteinExistence type="predicted"/>
<dbReference type="GO" id="GO:0006281">
    <property type="term" value="P:DNA repair"/>
    <property type="evidence" value="ECO:0007669"/>
    <property type="project" value="InterPro"/>
</dbReference>
<dbReference type="Gene3D" id="1.10.10.10">
    <property type="entry name" value="Winged helix-like DNA-binding domain superfamily/Winged helix DNA-binding domain"/>
    <property type="match status" value="1"/>
</dbReference>
<dbReference type="InterPro" id="IPR036217">
    <property type="entry name" value="MethylDNA_cys_MeTrfase_DNAb"/>
</dbReference>
<dbReference type="AlphaFoldDB" id="D1CEA3"/>
<dbReference type="EMBL" id="CP001825">
    <property type="protein sequence ID" value="ACZ41259.1"/>
    <property type="molecule type" value="Genomic_DNA"/>
</dbReference>
<keyword evidence="4" id="KW-1185">Reference proteome</keyword>
<dbReference type="SUPFAM" id="SSF46767">
    <property type="entry name" value="Methylated DNA-protein cysteine methyltransferase, C-terminal domain"/>
    <property type="match status" value="1"/>
</dbReference>
<protein>
    <submittedName>
        <fullName evidence="3">Methylated-DNA/protein-cysteinemethyltransferase</fullName>
    </submittedName>
</protein>
<dbReference type="Pfam" id="PF01035">
    <property type="entry name" value="DNA_binding_1"/>
    <property type="match status" value="1"/>
</dbReference>
<dbReference type="HOGENOM" id="CLU_000445_52_5_0"/>
<dbReference type="PANTHER" id="PTHR42942">
    <property type="entry name" value="6-O-METHYLGUANINE DNA METHYLTRANSFERASE"/>
    <property type="match status" value="1"/>
</dbReference>
<dbReference type="InterPro" id="IPR052520">
    <property type="entry name" value="ATL_DNA_repair"/>
</dbReference>
<keyword evidence="3" id="KW-0808">Transferase</keyword>
<sequence length="128" mass="14464">MSTPKEAKSFKEIVWKIVSSIPKGKVMTYGQIAALAGYPGSAQVVGWILHYTPPELNIPCQRVVNRFGGLAAGYGWGGVYSHKKDLEKDGVEVREDFTVDLQKYQWFPPQELVDEWLSFKLERLSQDS</sequence>